<proteinExistence type="predicted"/>
<evidence type="ECO:0008006" key="3">
    <source>
        <dbReference type="Google" id="ProtNLM"/>
    </source>
</evidence>
<dbReference type="EMBL" id="CAKXZT010000101">
    <property type="protein sequence ID" value="CAH2398170.1"/>
    <property type="molecule type" value="Genomic_DNA"/>
</dbReference>
<name>A0ABM9DQ45_9HYPH</name>
<keyword evidence="2" id="KW-1185">Reference proteome</keyword>
<evidence type="ECO:0000313" key="2">
    <source>
        <dbReference type="Proteomes" id="UP001153050"/>
    </source>
</evidence>
<dbReference type="Proteomes" id="UP001153050">
    <property type="component" value="Unassembled WGS sequence"/>
</dbReference>
<dbReference type="Gene3D" id="6.10.250.730">
    <property type="match status" value="1"/>
</dbReference>
<protein>
    <recommendedName>
        <fullName evidence="3">DUF982 domain-containing protein</fullName>
    </recommendedName>
</protein>
<organism evidence="1 2">
    <name type="scientific">Mesorhizobium escarrei</name>
    <dbReference type="NCBI Taxonomy" id="666018"/>
    <lineage>
        <taxon>Bacteria</taxon>
        <taxon>Pseudomonadati</taxon>
        <taxon>Pseudomonadota</taxon>
        <taxon>Alphaproteobacteria</taxon>
        <taxon>Hyphomicrobiales</taxon>
        <taxon>Phyllobacteriaceae</taxon>
        <taxon>Mesorhizobium</taxon>
    </lineage>
</organism>
<accession>A0ABM9DQ45</accession>
<gene>
    <name evidence="1" type="ORF">MES5069_190134</name>
</gene>
<comment type="caution">
    <text evidence="1">The sequence shown here is derived from an EMBL/GenBank/DDBJ whole genome shotgun (WGS) entry which is preliminary data.</text>
</comment>
<sequence>MHWFNPPVFVRTVRPGRTYGVNHVEGAAEEFMKWPNRGPKWKIQACVDAFEDRVTPKMSARPSRLLLRKRECCSMQVDLLPSRAGALQSRGKLIMRFTDPAGFTPALSVRS</sequence>
<evidence type="ECO:0000313" key="1">
    <source>
        <dbReference type="EMBL" id="CAH2398170.1"/>
    </source>
</evidence>
<reference evidence="1 2" key="1">
    <citation type="submission" date="2022-03" db="EMBL/GenBank/DDBJ databases">
        <authorList>
            <person name="Brunel B."/>
        </authorList>
    </citation>
    <scope>NUCLEOTIDE SEQUENCE [LARGE SCALE GENOMIC DNA]</scope>
    <source>
        <strain evidence="1">STM5069sample</strain>
    </source>
</reference>